<evidence type="ECO:0000313" key="1">
    <source>
        <dbReference type="EMBL" id="RMB84285.1"/>
    </source>
</evidence>
<evidence type="ECO:0000313" key="2">
    <source>
        <dbReference type="Proteomes" id="UP000270471"/>
    </source>
</evidence>
<accession>A0A3M0I5Z6</accession>
<dbReference type="Proteomes" id="UP000270471">
    <property type="component" value="Unassembled WGS sequence"/>
</dbReference>
<dbReference type="AlphaFoldDB" id="A0A3M0I5Z6"/>
<proteinExistence type="predicted"/>
<comment type="caution">
    <text evidence="1">The sequence shown here is derived from an EMBL/GenBank/DDBJ whole genome shotgun (WGS) entry which is preliminary data.</text>
</comment>
<gene>
    <name evidence="1" type="ORF">CTZ28_20320</name>
</gene>
<dbReference type="OrthoDB" id="3855665at2"/>
<sequence length="67" mass="7216">MTSCGRRIAVKCLRLASPEKPISRVTLDVGQDRGGEPGTWAALTADEARDLARLLLAQASRAERPGR</sequence>
<keyword evidence="2" id="KW-1185">Reference proteome</keyword>
<organism evidence="1 2">
    <name type="scientific">Streptomyces shenzhenensis</name>
    <dbReference type="NCBI Taxonomy" id="943815"/>
    <lineage>
        <taxon>Bacteria</taxon>
        <taxon>Bacillati</taxon>
        <taxon>Actinomycetota</taxon>
        <taxon>Actinomycetes</taxon>
        <taxon>Kitasatosporales</taxon>
        <taxon>Streptomycetaceae</taxon>
        <taxon>Streptomyces</taxon>
    </lineage>
</organism>
<protein>
    <submittedName>
        <fullName evidence="1">Uncharacterized protein</fullName>
    </submittedName>
</protein>
<name>A0A3M0I5Z6_9ACTN</name>
<dbReference type="EMBL" id="PENI01000012">
    <property type="protein sequence ID" value="RMB84285.1"/>
    <property type="molecule type" value="Genomic_DNA"/>
</dbReference>
<reference evidence="1 2" key="1">
    <citation type="submission" date="2017-11" db="EMBL/GenBank/DDBJ databases">
        <title>Draft genome of actinobacteria isolated from guarana (Paullinia cupana (Mart.) Ducke.</title>
        <authorList>
            <person name="Siqueira K.A."/>
            <person name="Liotti R.G."/>
            <person name="Mendes T.A.O."/>
            <person name="Soares M.A."/>
        </authorList>
    </citation>
    <scope>NUCLEOTIDE SEQUENCE [LARGE SCALE GENOMIC DNA]</scope>
    <source>
        <strain evidence="1 2">193</strain>
    </source>
</reference>